<dbReference type="GO" id="GO:0015074">
    <property type="term" value="P:DNA integration"/>
    <property type="evidence" value="ECO:0007669"/>
    <property type="project" value="InterPro"/>
</dbReference>
<evidence type="ECO:0008006" key="6">
    <source>
        <dbReference type="Google" id="ProtNLM"/>
    </source>
</evidence>
<keyword evidence="1" id="KW-0238">DNA-binding</keyword>
<dbReference type="PROSITE" id="PS51900">
    <property type="entry name" value="CB"/>
    <property type="match status" value="1"/>
</dbReference>
<feature type="domain" description="Core-binding (CB)" evidence="4">
    <location>
        <begin position="4"/>
        <end position="82"/>
    </location>
</feature>
<evidence type="ECO:0000259" key="4">
    <source>
        <dbReference type="PROSITE" id="PS51900"/>
    </source>
</evidence>
<dbReference type="GO" id="GO:0003677">
    <property type="term" value="F:DNA binding"/>
    <property type="evidence" value="ECO:0007669"/>
    <property type="project" value="UniProtKB-KW"/>
</dbReference>
<comment type="caution">
    <text evidence="5">The sequence shown here is derived from an EMBL/GenBank/DDBJ whole genome shotgun (WGS) entry which is preliminary data.</text>
</comment>
<sequence>MLRAELEEALDTYLSVREAEGLRETTLTNYRTLVGVLLKWLGDRELTPFTFAGFFKDYRQDHAVASQQAVYNATSIFLKGIGESDLMGTMRRPRGEIPPKAIYSPGQLQALTRALKGDRTVAGLRDSAIVSLLRYCGLRASETCNLRLDDLLGQEEAVQVTGGKSRHARRTVPLVDPCPQVLATYLSRGRPHLVKGLFSSHLFLTVKDGQPMTRNTLRLMLRRRAEQVGFPISAHRFRHTWATVHARSRTNPAMIGQLAGWSPKTLYTMLSQYAHPDISDLREAQRKAFE</sequence>
<name>A0A0F9JTV8_9ZZZZ</name>
<keyword evidence="2" id="KW-0233">DNA recombination</keyword>
<dbReference type="InterPro" id="IPR002104">
    <property type="entry name" value="Integrase_catalytic"/>
</dbReference>
<dbReference type="SUPFAM" id="SSF56349">
    <property type="entry name" value="DNA breaking-rejoining enzymes"/>
    <property type="match status" value="1"/>
</dbReference>
<evidence type="ECO:0000259" key="3">
    <source>
        <dbReference type="PROSITE" id="PS51898"/>
    </source>
</evidence>
<dbReference type="InterPro" id="IPR044068">
    <property type="entry name" value="CB"/>
</dbReference>
<dbReference type="InterPro" id="IPR013762">
    <property type="entry name" value="Integrase-like_cat_sf"/>
</dbReference>
<reference evidence="5" key="1">
    <citation type="journal article" date="2015" name="Nature">
        <title>Complex archaea that bridge the gap between prokaryotes and eukaryotes.</title>
        <authorList>
            <person name="Spang A."/>
            <person name="Saw J.H."/>
            <person name="Jorgensen S.L."/>
            <person name="Zaremba-Niedzwiedzka K."/>
            <person name="Martijn J."/>
            <person name="Lind A.E."/>
            <person name="van Eijk R."/>
            <person name="Schleper C."/>
            <person name="Guy L."/>
            <person name="Ettema T.J."/>
        </authorList>
    </citation>
    <scope>NUCLEOTIDE SEQUENCE</scope>
</reference>
<dbReference type="Pfam" id="PF00589">
    <property type="entry name" value="Phage_integrase"/>
    <property type="match status" value="1"/>
</dbReference>
<gene>
    <name evidence="5" type="ORF">LCGC14_1486610</name>
</gene>
<dbReference type="InterPro" id="IPR011010">
    <property type="entry name" value="DNA_brk_join_enz"/>
</dbReference>
<protein>
    <recommendedName>
        <fullName evidence="6">Tyr recombinase domain-containing protein</fullName>
    </recommendedName>
</protein>
<evidence type="ECO:0000256" key="1">
    <source>
        <dbReference type="ARBA" id="ARBA00023125"/>
    </source>
</evidence>
<dbReference type="CDD" id="cd00397">
    <property type="entry name" value="DNA_BRE_C"/>
    <property type="match status" value="1"/>
</dbReference>
<dbReference type="EMBL" id="LAZR01010638">
    <property type="protein sequence ID" value="KKM65906.1"/>
    <property type="molecule type" value="Genomic_DNA"/>
</dbReference>
<dbReference type="GO" id="GO:0006310">
    <property type="term" value="P:DNA recombination"/>
    <property type="evidence" value="ECO:0007669"/>
    <property type="project" value="UniProtKB-KW"/>
</dbReference>
<proteinExistence type="predicted"/>
<evidence type="ECO:0000313" key="5">
    <source>
        <dbReference type="EMBL" id="KKM65906.1"/>
    </source>
</evidence>
<feature type="domain" description="Tyr recombinase" evidence="3">
    <location>
        <begin position="97"/>
        <end position="286"/>
    </location>
</feature>
<dbReference type="InterPro" id="IPR050090">
    <property type="entry name" value="Tyrosine_recombinase_XerCD"/>
</dbReference>
<dbReference type="AlphaFoldDB" id="A0A0F9JTV8"/>
<dbReference type="PROSITE" id="PS51898">
    <property type="entry name" value="TYR_RECOMBINASE"/>
    <property type="match status" value="1"/>
</dbReference>
<accession>A0A0F9JTV8</accession>
<organism evidence="5">
    <name type="scientific">marine sediment metagenome</name>
    <dbReference type="NCBI Taxonomy" id="412755"/>
    <lineage>
        <taxon>unclassified sequences</taxon>
        <taxon>metagenomes</taxon>
        <taxon>ecological metagenomes</taxon>
    </lineage>
</organism>
<evidence type="ECO:0000256" key="2">
    <source>
        <dbReference type="ARBA" id="ARBA00023172"/>
    </source>
</evidence>
<dbReference type="PANTHER" id="PTHR30349:SF41">
    <property type="entry name" value="INTEGRASE_RECOMBINASE PROTEIN MJ0367-RELATED"/>
    <property type="match status" value="1"/>
</dbReference>
<dbReference type="PANTHER" id="PTHR30349">
    <property type="entry name" value="PHAGE INTEGRASE-RELATED"/>
    <property type="match status" value="1"/>
</dbReference>
<dbReference type="Gene3D" id="1.10.443.10">
    <property type="entry name" value="Intergrase catalytic core"/>
    <property type="match status" value="1"/>
</dbReference>